<dbReference type="CDD" id="cd00009">
    <property type="entry name" value="AAA"/>
    <property type="match status" value="1"/>
</dbReference>
<evidence type="ECO:0000256" key="3">
    <source>
        <dbReference type="ARBA" id="ARBA00023015"/>
    </source>
</evidence>
<dbReference type="Gene3D" id="3.40.50.300">
    <property type="entry name" value="P-loop containing nucleotide triphosphate hydrolases"/>
    <property type="match status" value="1"/>
</dbReference>
<dbReference type="InterPro" id="IPR003593">
    <property type="entry name" value="AAA+_ATPase"/>
</dbReference>
<dbReference type="InterPro" id="IPR058031">
    <property type="entry name" value="AAA_lid_NorR"/>
</dbReference>
<dbReference type="Pfam" id="PF00158">
    <property type="entry name" value="Sigma54_activat"/>
    <property type="match status" value="1"/>
</dbReference>
<reference evidence="7 8" key="1">
    <citation type="submission" date="2022-01" db="EMBL/GenBank/DDBJ databases">
        <title>Desulfofustis limnae sp. nov., a novel mesophilic sulfate-reducing bacterium isolated from marsh soil.</title>
        <authorList>
            <person name="Watanabe M."/>
            <person name="Takahashi A."/>
            <person name="Kojima H."/>
            <person name="Fukui M."/>
        </authorList>
    </citation>
    <scope>NUCLEOTIDE SEQUENCE [LARGE SCALE GENOMIC DNA]</scope>
    <source>
        <strain evidence="7 8">PPLL</strain>
    </source>
</reference>
<keyword evidence="5" id="KW-0804">Transcription</keyword>
<dbReference type="Pfam" id="PF02954">
    <property type="entry name" value="HTH_8"/>
    <property type="match status" value="1"/>
</dbReference>
<protein>
    <submittedName>
        <fullName evidence="7">Acetoacetate metabolism regulatory protein AtoC</fullName>
    </submittedName>
</protein>
<evidence type="ECO:0000256" key="4">
    <source>
        <dbReference type="ARBA" id="ARBA00023125"/>
    </source>
</evidence>
<evidence type="ECO:0000256" key="2">
    <source>
        <dbReference type="ARBA" id="ARBA00022840"/>
    </source>
</evidence>
<evidence type="ECO:0000313" key="8">
    <source>
        <dbReference type="Proteomes" id="UP000830055"/>
    </source>
</evidence>
<dbReference type="InterPro" id="IPR027417">
    <property type="entry name" value="P-loop_NTPase"/>
</dbReference>
<evidence type="ECO:0000256" key="5">
    <source>
        <dbReference type="ARBA" id="ARBA00023163"/>
    </source>
</evidence>
<dbReference type="PROSITE" id="PS00688">
    <property type="entry name" value="SIGMA54_INTERACT_3"/>
    <property type="match status" value="1"/>
</dbReference>
<proteinExistence type="predicted"/>
<keyword evidence="3" id="KW-0805">Transcription regulation</keyword>
<dbReference type="SMART" id="SM00382">
    <property type="entry name" value="AAA"/>
    <property type="match status" value="1"/>
</dbReference>
<evidence type="ECO:0000259" key="6">
    <source>
        <dbReference type="PROSITE" id="PS50045"/>
    </source>
</evidence>
<dbReference type="Gene3D" id="1.10.8.60">
    <property type="match status" value="1"/>
</dbReference>
<evidence type="ECO:0000256" key="1">
    <source>
        <dbReference type="ARBA" id="ARBA00022741"/>
    </source>
</evidence>
<keyword evidence="4" id="KW-0238">DNA-binding</keyword>
<accession>A0ABN6MBZ7</accession>
<keyword evidence="2" id="KW-0067">ATP-binding</keyword>
<dbReference type="EMBL" id="AP025516">
    <property type="protein sequence ID" value="BDD88889.1"/>
    <property type="molecule type" value="Genomic_DNA"/>
</dbReference>
<dbReference type="Gene3D" id="1.10.10.60">
    <property type="entry name" value="Homeodomain-like"/>
    <property type="match status" value="1"/>
</dbReference>
<gene>
    <name evidence="7" type="primary">pilR_2</name>
    <name evidence="7" type="ORF">DPPLL_32540</name>
</gene>
<dbReference type="RefSeq" id="WP_284152219.1">
    <property type="nucleotide sequence ID" value="NZ_AP025516.1"/>
</dbReference>
<name>A0ABN6MBZ7_9BACT</name>
<sequence>MSKILFAWIGQTDLNASQSDGKNGAGPIAQAVAEGAYEEIALLCNYPKDKGISYQKWLGYRTTAKITIANVSLNDPTDLEGIFEAASRIVSQKKEEHKDDIKITFHTSPGTPQMAVIWILLSASRYQAELIKSSPQRGVSNYNLPFNIAADYIPEILKERDREIAKLASGGLAGPSAFNDIIYKSTVMQRAIQKAQRVALRSVPVLIEGASGTGKELLARAIHYSGPRKGKNLIIVNCGAISPELLEAELFGHSKGSFTGANQDRKGYFEEAHEGTLFLDELGEMPLKAQVKLLRAVQEGEVLPVGASQSRKVDVRIIAATNRNLLQEVRKGNFREDLFYRLAVGVIKLPSLKEREGDIELLIDRLLDQVNTEHSRDQAYENKIFSVNAKKLLLNHSWPGNIRELLNTLHRAALWSSGKVITETDIAEALFPTEFIQPTAHKYKPIGSGIDINKVISETAAHYLSEALDLSGNNKTKAAELLGLNSYQTLTNWMKKHNIK</sequence>
<dbReference type="Pfam" id="PF25601">
    <property type="entry name" value="AAA_lid_14"/>
    <property type="match status" value="1"/>
</dbReference>
<organism evidence="7 8">
    <name type="scientific">Desulfofustis limnaeus</name>
    <dbReference type="NCBI Taxonomy" id="2740163"/>
    <lineage>
        <taxon>Bacteria</taxon>
        <taxon>Pseudomonadati</taxon>
        <taxon>Thermodesulfobacteriota</taxon>
        <taxon>Desulfobulbia</taxon>
        <taxon>Desulfobulbales</taxon>
        <taxon>Desulfocapsaceae</taxon>
        <taxon>Desulfofustis</taxon>
    </lineage>
</organism>
<keyword evidence="8" id="KW-1185">Reference proteome</keyword>
<dbReference type="SUPFAM" id="SSF52540">
    <property type="entry name" value="P-loop containing nucleoside triphosphate hydrolases"/>
    <property type="match status" value="1"/>
</dbReference>
<dbReference type="InterPro" id="IPR009057">
    <property type="entry name" value="Homeodomain-like_sf"/>
</dbReference>
<feature type="domain" description="Sigma-54 factor interaction" evidence="6">
    <location>
        <begin position="181"/>
        <end position="414"/>
    </location>
</feature>
<dbReference type="InterPro" id="IPR025943">
    <property type="entry name" value="Sigma_54_int_dom_ATP-bd_2"/>
</dbReference>
<keyword evidence="1" id="KW-0547">Nucleotide-binding</keyword>
<evidence type="ECO:0000313" key="7">
    <source>
        <dbReference type="EMBL" id="BDD88889.1"/>
    </source>
</evidence>
<dbReference type="InterPro" id="IPR025944">
    <property type="entry name" value="Sigma_54_int_dom_CS"/>
</dbReference>
<dbReference type="PROSITE" id="PS50045">
    <property type="entry name" value="SIGMA54_INTERACT_4"/>
    <property type="match status" value="1"/>
</dbReference>
<dbReference type="InterPro" id="IPR002197">
    <property type="entry name" value="HTH_Fis"/>
</dbReference>
<dbReference type="PANTHER" id="PTHR32071">
    <property type="entry name" value="TRANSCRIPTIONAL REGULATORY PROTEIN"/>
    <property type="match status" value="1"/>
</dbReference>
<dbReference type="Proteomes" id="UP000830055">
    <property type="component" value="Chromosome"/>
</dbReference>
<dbReference type="InterPro" id="IPR002078">
    <property type="entry name" value="Sigma_54_int"/>
</dbReference>
<dbReference type="PROSITE" id="PS00676">
    <property type="entry name" value="SIGMA54_INTERACT_2"/>
    <property type="match status" value="1"/>
</dbReference>
<dbReference type="SUPFAM" id="SSF46689">
    <property type="entry name" value="Homeodomain-like"/>
    <property type="match status" value="1"/>
</dbReference>